<dbReference type="PANTHER" id="PTHR30627:SF24">
    <property type="entry name" value="PENICILLIN-BINDING PROTEIN 4B"/>
    <property type="match status" value="1"/>
</dbReference>
<dbReference type="SUPFAM" id="SSF56601">
    <property type="entry name" value="beta-lactamase/transpeptidase-like"/>
    <property type="match status" value="1"/>
</dbReference>
<organism evidence="3 4">
    <name type="scientific">Faecalibacterium prausnitzii</name>
    <dbReference type="NCBI Taxonomy" id="853"/>
    <lineage>
        <taxon>Bacteria</taxon>
        <taxon>Bacillati</taxon>
        <taxon>Bacillota</taxon>
        <taxon>Clostridia</taxon>
        <taxon>Eubacteriales</taxon>
        <taxon>Oscillospiraceae</taxon>
        <taxon>Faecalibacterium</taxon>
    </lineage>
</organism>
<dbReference type="GO" id="GO:0071555">
    <property type="term" value="P:cell wall organization"/>
    <property type="evidence" value="ECO:0007669"/>
    <property type="project" value="TreeGrafter"/>
</dbReference>
<dbReference type="InterPro" id="IPR012338">
    <property type="entry name" value="Beta-lactam/transpept-like"/>
</dbReference>
<evidence type="ECO:0000259" key="2">
    <source>
        <dbReference type="Pfam" id="PF00905"/>
    </source>
</evidence>
<reference evidence="3 4" key="1">
    <citation type="submission" date="2018-08" db="EMBL/GenBank/DDBJ databases">
        <title>A genome reference for cultivated species of the human gut microbiota.</title>
        <authorList>
            <person name="Zou Y."/>
            <person name="Xue W."/>
            <person name="Luo G."/>
        </authorList>
    </citation>
    <scope>NUCLEOTIDE SEQUENCE [LARGE SCALE GENOMIC DNA]</scope>
    <source>
        <strain evidence="3 4">AF32-8AC</strain>
    </source>
</reference>
<protein>
    <submittedName>
        <fullName evidence="3">Penicillin-binding protein 2</fullName>
    </submittedName>
</protein>
<dbReference type="GO" id="GO:0005886">
    <property type="term" value="C:plasma membrane"/>
    <property type="evidence" value="ECO:0007669"/>
    <property type="project" value="TreeGrafter"/>
</dbReference>
<dbReference type="Gene3D" id="3.40.710.10">
    <property type="entry name" value="DD-peptidase/beta-lactamase superfamily"/>
    <property type="match status" value="1"/>
</dbReference>
<dbReference type="Proteomes" id="UP000260991">
    <property type="component" value="Unassembled WGS sequence"/>
</dbReference>
<dbReference type="RefSeq" id="WP_158402559.1">
    <property type="nucleotide sequence ID" value="NZ_QVER01000003.1"/>
</dbReference>
<dbReference type="InterPro" id="IPR036138">
    <property type="entry name" value="PBP_dimer_sf"/>
</dbReference>
<feature type="compositionally biased region" description="Low complexity" evidence="1">
    <location>
        <begin position="463"/>
        <end position="475"/>
    </location>
</feature>
<dbReference type="SUPFAM" id="SSF56519">
    <property type="entry name" value="Penicillin binding protein dimerisation domain"/>
    <property type="match status" value="1"/>
</dbReference>
<accession>A0A3E2U9M3</accession>
<dbReference type="Gene3D" id="3.90.1310.10">
    <property type="entry name" value="Penicillin-binding protein 2a (Domain 2)"/>
    <property type="match status" value="1"/>
</dbReference>
<dbReference type="AlphaFoldDB" id="A0A3E2U9M3"/>
<feature type="domain" description="Penicillin-binding protein transpeptidase" evidence="2">
    <location>
        <begin position="217"/>
        <end position="522"/>
    </location>
</feature>
<comment type="caution">
    <text evidence="3">The sequence shown here is derived from an EMBL/GenBank/DDBJ whole genome shotgun (WGS) entry which is preliminary data.</text>
</comment>
<dbReference type="GO" id="GO:0008658">
    <property type="term" value="F:penicillin binding"/>
    <property type="evidence" value="ECO:0007669"/>
    <property type="project" value="InterPro"/>
</dbReference>
<evidence type="ECO:0000313" key="4">
    <source>
        <dbReference type="Proteomes" id="UP000260991"/>
    </source>
</evidence>
<gene>
    <name evidence="3" type="ORF">DWZ46_04195</name>
</gene>
<evidence type="ECO:0000313" key="3">
    <source>
        <dbReference type="EMBL" id="RGB92867.1"/>
    </source>
</evidence>
<dbReference type="PANTHER" id="PTHR30627">
    <property type="entry name" value="PEPTIDOGLYCAN D,D-TRANSPEPTIDASE"/>
    <property type="match status" value="1"/>
</dbReference>
<dbReference type="InterPro" id="IPR050515">
    <property type="entry name" value="Beta-lactam/transpept"/>
</dbReference>
<proteinExistence type="predicted"/>
<evidence type="ECO:0000256" key="1">
    <source>
        <dbReference type="SAM" id="MobiDB-lite"/>
    </source>
</evidence>
<sequence length="530" mass="55920">MSGRRVLALYGALLLGFAAVVCRLYWLCSNTEYAVRAAAQSEAVLRLPAARGNFYDCDGLPLTGISQRWLALCFPGEGSYARLYPYADADGQARLYRERNTSRPFLLDVVQDVSGLGVPCYAVPRRYAAAPLAEQLIGYLDSEGHGAAGLEAALDDVLYTGERDTLHCAVTAQGRLQRGSEPILEKADSAPQGVRLTLSRSIQRAAEGVAAESMATGCILIIDVSSGKVRACVSLPGFDAANVGESLTAPDSPLLNRAFSAYAVGSVFKPVLAAAALEAGEGDFIRECPGYDALNGQVYRCAGSVPHGLVGLDGALEKSCNGYFIELGRELGPERVRKMAAALGFGKGQDIVGGLRSASGVLPEAETLENEGQFANFCFGQGELLATPLQVAGMMNTIAAGGVYHTPLFVECTVDETTGEELTPLAHSSSRRVFAEQTAEKLQELLAGVVAEGTGQQAAPSEGTAAGKTGTAQTGQFRNGEELKNYWFAGFYPAEKPRWTIVVMQDAQTEPEVSSAAIFARLCDALSAGA</sequence>
<dbReference type="Pfam" id="PF00905">
    <property type="entry name" value="Transpeptidase"/>
    <property type="match status" value="1"/>
</dbReference>
<dbReference type="GO" id="GO:0071972">
    <property type="term" value="F:peptidoglycan L,D-transpeptidase activity"/>
    <property type="evidence" value="ECO:0007669"/>
    <property type="project" value="TreeGrafter"/>
</dbReference>
<dbReference type="InterPro" id="IPR001460">
    <property type="entry name" value="PCN-bd_Tpept"/>
</dbReference>
<name>A0A3E2U9M3_9FIRM</name>
<dbReference type="EMBL" id="QVER01000003">
    <property type="protein sequence ID" value="RGB92867.1"/>
    <property type="molecule type" value="Genomic_DNA"/>
</dbReference>
<feature type="region of interest" description="Disordered" evidence="1">
    <location>
        <begin position="453"/>
        <end position="475"/>
    </location>
</feature>